<evidence type="ECO:0000256" key="5">
    <source>
        <dbReference type="SAM" id="Coils"/>
    </source>
</evidence>
<dbReference type="InterPro" id="IPR042177">
    <property type="entry name" value="Cell/Rod_1"/>
</dbReference>
<dbReference type="PANTHER" id="PTHR34138">
    <property type="entry name" value="CELL SHAPE-DETERMINING PROTEIN MREC"/>
    <property type="match status" value="1"/>
</dbReference>
<dbReference type="Gene3D" id="2.40.10.350">
    <property type="entry name" value="Rod shape-determining protein MreC, domain 2"/>
    <property type="match status" value="1"/>
</dbReference>
<proteinExistence type="inferred from homology"/>
<gene>
    <name evidence="7" type="primary">mreC</name>
    <name evidence="7" type="ORF">GCM10009838_43390</name>
</gene>
<dbReference type="Proteomes" id="UP001499854">
    <property type="component" value="Unassembled WGS sequence"/>
</dbReference>
<evidence type="ECO:0000256" key="1">
    <source>
        <dbReference type="ARBA" id="ARBA00009369"/>
    </source>
</evidence>
<keyword evidence="5" id="KW-0175">Coiled coil</keyword>
<dbReference type="PANTHER" id="PTHR34138:SF1">
    <property type="entry name" value="CELL SHAPE-DETERMINING PROTEIN MREC"/>
    <property type="match status" value="1"/>
</dbReference>
<accession>A0ABN2S025</accession>
<dbReference type="Pfam" id="PF04085">
    <property type="entry name" value="MreC"/>
    <property type="match status" value="1"/>
</dbReference>
<feature type="domain" description="Rod shape-determining protein MreC beta-barrel core" evidence="6">
    <location>
        <begin position="134"/>
        <end position="276"/>
    </location>
</feature>
<dbReference type="InterPro" id="IPR007221">
    <property type="entry name" value="MreC"/>
</dbReference>
<evidence type="ECO:0000313" key="7">
    <source>
        <dbReference type="EMBL" id="GAA1978043.1"/>
    </source>
</evidence>
<reference evidence="7 8" key="1">
    <citation type="journal article" date="2019" name="Int. J. Syst. Evol. Microbiol.">
        <title>The Global Catalogue of Microorganisms (GCM) 10K type strain sequencing project: providing services to taxonomists for standard genome sequencing and annotation.</title>
        <authorList>
            <consortium name="The Broad Institute Genomics Platform"/>
            <consortium name="The Broad Institute Genome Sequencing Center for Infectious Disease"/>
            <person name="Wu L."/>
            <person name="Ma J."/>
        </authorList>
    </citation>
    <scope>NUCLEOTIDE SEQUENCE [LARGE SCALE GENOMIC DNA]</scope>
    <source>
        <strain evidence="7 8">JCM 16013</strain>
    </source>
</reference>
<keyword evidence="8" id="KW-1185">Reference proteome</keyword>
<evidence type="ECO:0000259" key="6">
    <source>
        <dbReference type="Pfam" id="PF04085"/>
    </source>
</evidence>
<comment type="caution">
    <text evidence="7">The sequence shown here is derived from an EMBL/GenBank/DDBJ whole genome shotgun (WGS) entry which is preliminary data.</text>
</comment>
<dbReference type="RefSeq" id="WP_344658909.1">
    <property type="nucleotide sequence ID" value="NZ_BAAAQM010000024.1"/>
</dbReference>
<sequence length="292" mass="29658">MRDDKRTRLLLAVLLAAAFAMITVDARGGARSPLRPLRSGGEAAFGPVQRTVAAVATPVTSFVHGLGHSDADRKQIARLKADNAALRELNETSADARARASELDKLLHVASVGTFRTIPARVLAFSPRQQGTWSATIDAGAVDGVKPGMTVLDGDGLVGRTTAVGSDSATVLLANDPRFTVGVRTPGAGGPGGGGQVGLATGGGAAGFSVQFYDPQADIPIGTPVLTFGSAGGSPFVPGVPLGTVTSVQPTPGALTRTATVKPYVDYGALQLIGVVVAPPRTDPRDALVPPK</sequence>
<dbReference type="EMBL" id="BAAAQM010000024">
    <property type="protein sequence ID" value="GAA1978043.1"/>
    <property type="molecule type" value="Genomic_DNA"/>
</dbReference>
<feature type="coiled-coil region" evidence="5">
    <location>
        <begin position="79"/>
        <end position="106"/>
    </location>
</feature>
<organism evidence="7 8">
    <name type="scientific">Catenulispora subtropica</name>
    <dbReference type="NCBI Taxonomy" id="450798"/>
    <lineage>
        <taxon>Bacteria</taxon>
        <taxon>Bacillati</taxon>
        <taxon>Actinomycetota</taxon>
        <taxon>Actinomycetes</taxon>
        <taxon>Catenulisporales</taxon>
        <taxon>Catenulisporaceae</taxon>
        <taxon>Catenulispora</taxon>
    </lineage>
</organism>
<evidence type="ECO:0000313" key="8">
    <source>
        <dbReference type="Proteomes" id="UP001499854"/>
    </source>
</evidence>
<dbReference type="InterPro" id="IPR055342">
    <property type="entry name" value="MreC_beta-barrel_core"/>
</dbReference>
<dbReference type="Gene3D" id="2.40.10.340">
    <property type="entry name" value="Rod shape-determining protein MreC, domain 1"/>
    <property type="match status" value="1"/>
</dbReference>
<evidence type="ECO:0000256" key="2">
    <source>
        <dbReference type="ARBA" id="ARBA00013855"/>
    </source>
</evidence>
<name>A0ABN2S025_9ACTN</name>
<dbReference type="InterPro" id="IPR042175">
    <property type="entry name" value="Cell/Rod_MreC_2"/>
</dbReference>
<keyword evidence="3" id="KW-0133">Cell shape</keyword>
<protein>
    <recommendedName>
        <fullName evidence="2">Cell shape-determining protein MreC</fullName>
    </recommendedName>
    <alternativeName>
        <fullName evidence="4">Cell shape protein MreC</fullName>
    </alternativeName>
</protein>
<comment type="similarity">
    <text evidence="1">Belongs to the MreC family.</text>
</comment>
<evidence type="ECO:0000256" key="3">
    <source>
        <dbReference type="ARBA" id="ARBA00022960"/>
    </source>
</evidence>
<evidence type="ECO:0000256" key="4">
    <source>
        <dbReference type="ARBA" id="ARBA00032089"/>
    </source>
</evidence>